<feature type="domain" description="Endonuclease/exonuclease/phosphatase" evidence="1">
    <location>
        <begin position="44"/>
        <end position="312"/>
    </location>
</feature>
<dbReference type="RefSeq" id="WP_390260106.1">
    <property type="nucleotide sequence ID" value="NZ_JBHUGH010000003.1"/>
</dbReference>
<reference evidence="3" key="1">
    <citation type="journal article" date="2019" name="Int. J. Syst. Evol. Microbiol.">
        <title>The Global Catalogue of Microorganisms (GCM) 10K type strain sequencing project: providing services to taxonomists for standard genome sequencing and annotation.</title>
        <authorList>
            <consortium name="The Broad Institute Genomics Platform"/>
            <consortium name="The Broad Institute Genome Sequencing Center for Infectious Disease"/>
            <person name="Wu L."/>
            <person name="Ma J."/>
        </authorList>
    </citation>
    <scope>NUCLEOTIDE SEQUENCE [LARGE SCALE GENOMIC DNA]</scope>
    <source>
        <strain evidence="3">CGMCC 4.7242</strain>
    </source>
</reference>
<dbReference type="InterPro" id="IPR036691">
    <property type="entry name" value="Endo/exonu/phosph_ase_sf"/>
</dbReference>
<proteinExistence type="predicted"/>
<dbReference type="Gene3D" id="3.60.10.10">
    <property type="entry name" value="Endonuclease/exonuclease/phosphatase"/>
    <property type="match status" value="1"/>
</dbReference>
<keyword evidence="2" id="KW-0540">Nuclease</keyword>
<keyword evidence="2" id="KW-0255">Endonuclease</keyword>
<evidence type="ECO:0000313" key="2">
    <source>
        <dbReference type="EMBL" id="MFD1911795.1"/>
    </source>
</evidence>
<dbReference type="Proteomes" id="UP001597353">
    <property type="component" value="Unassembled WGS sequence"/>
</dbReference>
<organism evidence="2 3">
    <name type="scientific">Halodurantibacterium flavum</name>
    <dbReference type="NCBI Taxonomy" id="1382802"/>
    <lineage>
        <taxon>Bacteria</taxon>
        <taxon>Pseudomonadati</taxon>
        <taxon>Pseudomonadota</taxon>
        <taxon>Alphaproteobacteria</taxon>
        <taxon>Rhodobacterales</taxon>
        <taxon>Paracoccaceae</taxon>
        <taxon>Halodurantibacterium</taxon>
    </lineage>
</organism>
<accession>A0ABW4S2V0</accession>
<dbReference type="InterPro" id="IPR005135">
    <property type="entry name" value="Endo/exonuclease/phosphatase"/>
</dbReference>
<keyword evidence="3" id="KW-1185">Reference proteome</keyword>
<dbReference type="SUPFAM" id="SSF56219">
    <property type="entry name" value="DNase I-like"/>
    <property type="match status" value="1"/>
</dbReference>
<evidence type="ECO:0000259" key="1">
    <source>
        <dbReference type="Pfam" id="PF03372"/>
    </source>
</evidence>
<name>A0ABW4S2V0_9RHOB</name>
<evidence type="ECO:0000313" key="3">
    <source>
        <dbReference type="Proteomes" id="UP001597353"/>
    </source>
</evidence>
<protein>
    <submittedName>
        <fullName evidence="2">Endonuclease/exonuclease/phosphatase family protein</fullName>
    </submittedName>
</protein>
<comment type="caution">
    <text evidence="2">The sequence shown here is derived from an EMBL/GenBank/DDBJ whole genome shotgun (WGS) entry which is preliminary data.</text>
</comment>
<dbReference type="Pfam" id="PF03372">
    <property type="entry name" value="Exo_endo_phos"/>
    <property type="match status" value="1"/>
</dbReference>
<sequence>MRHFLLLWLFLLVAAPLRAEDLRVAVYNAALARKGPGLLLQDILARDAQVEATVGVIASAAPDVLLLLKIDFDHGGAALDALAALLDEAGLSYPHRFSKRPNSGWASGLDLDGNGRLGTPDDALGFGRFAGSGGMAILSRYPLEEGRDFSSFLWRDLPGALLPEAEGKPILPEPVLSLQPLASVAAWEVPVETPQGTVRMLGSYATPPVFGGPNQRNLRRNHDEVAFWSALLDGALPLDPPQAPFVLLSGTNLDPDRGDGMGQAMRDLLNRPDLHDPLPGTDSVRWDRTGPMRVDYALPSLPPRAAGIVWPLDVLPPELAAVASVHALIWVDLDLADLAPP</sequence>
<dbReference type="GO" id="GO:0004519">
    <property type="term" value="F:endonuclease activity"/>
    <property type="evidence" value="ECO:0007669"/>
    <property type="project" value="UniProtKB-KW"/>
</dbReference>
<keyword evidence="2" id="KW-0378">Hydrolase</keyword>
<gene>
    <name evidence="2" type="ORF">ACFSGJ_06135</name>
</gene>
<dbReference type="EMBL" id="JBHUGH010000003">
    <property type="protein sequence ID" value="MFD1911795.1"/>
    <property type="molecule type" value="Genomic_DNA"/>
</dbReference>